<evidence type="ECO:0000256" key="4">
    <source>
        <dbReference type="PROSITE-ProRule" id="PRU00182"/>
    </source>
</evidence>
<dbReference type="SMART" id="SM00363">
    <property type="entry name" value="S4"/>
    <property type="match status" value="1"/>
</dbReference>
<dbReference type="Gene3D" id="3.30.70.580">
    <property type="entry name" value="Pseudouridine synthase I, catalytic domain, N-terminal subdomain"/>
    <property type="match status" value="1"/>
</dbReference>
<dbReference type="InterPro" id="IPR020103">
    <property type="entry name" value="PsdUridine_synth_cat_dom_sf"/>
</dbReference>
<evidence type="ECO:0000256" key="5">
    <source>
        <dbReference type="RuleBase" id="RU003887"/>
    </source>
</evidence>
<dbReference type="Gene3D" id="3.10.290.10">
    <property type="entry name" value="RNA-binding S4 domain"/>
    <property type="match status" value="1"/>
</dbReference>
<keyword evidence="8" id="KW-1185">Reference proteome</keyword>
<dbReference type="PANTHER" id="PTHR47683:SF4">
    <property type="entry name" value="PSEUDOURIDINE SYNTHASE"/>
    <property type="match status" value="1"/>
</dbReference>
<dbReference type="Gene3D" id="3.30.70.1560">
    <property type="entry name" value="Alpha-L RNA-binding motif"/>
    <property type="match status" value="1"/>
</dbReference>
<dbReference type="PANTHER" id="PTHR47683">
    <property type="entry name" value="PSEUDOURIDINE SYNTHASE FAMILY PROTEIN-RELATED"/>
    <property type="match status" value="1"/>
</dbReference>
<feature type="domain" description="RNA-binding S4" evidence="6">
    <location>
        <begin position="5"/>
        <end position="67"/>
    </location>
</feature>
<reference evidence="7 8" key="1">
    <citation type="submission" date="2011-04" db="EMBL/GenBank/DDBJ databases">
        <authorList>
            <person name="Harkins D.M."/>
            <person name="Madupu R."/>
            <person name="Durkin A.S."/>
            <person name="Torralba M."/>
            <person name="Methe B."/>
            <person name="Sutton G.G."/>
            <person name="Nelson K.E."/>
        </authorList>
    </citation>
    <scope>NUCLEOTIDE SEQUENCE [LARGE SCALE GENOMIC DNA]</scope>
    <source>
        <strain evidence="7 8">UPII 199-6</strain>
    </source>
</reference>
<comment type="similarity">
    <text evidence="1 5">Belongs to the pseudouridine synthase RsuA family.</text>
</comment>
<organism evidence="7 8">
    <name type="scientific">Megasphaera lornae</name>
    <dbReference type="NCBI Taxonomy" id="1000568"/>
    <lineage>
        <taxon>Bacteria</taxon>
        <taxon>Bacillati</taxon>
        <taxon>Bacillota</taxon>
        <taxon>Negativicutes</taxon>
        <taxon>Veillonellales</taxon>
        <taxon>Veillonellaceae</taxon>
        <taxon>Megasphaera</taxon>
    </lineage>
</organism>
<comment type="caution">
    <text evidence="7">The sequence shown here is derived from an EMBL/GenBank/DDBJ whole genome shotgun (WGS) entry which is preliminary data.</text>
</comment>
<dbReference type="NCBIfam" id="TIGR00093">
    <property type="entry name" value="pseudouridine synthase"/>
    <property type="match status" value="1"/>
</dbReference>
<name>A0ABN0D0A7_9FIRM</name>
<dbReference type="PROSITE" id="PS50889">
    <property type="entry name" value="S4"/>
    <property type="match status" value="1"/>
</dbReference>
<dbReference type="InterPro" id="IPR042092">
    <property type="entry name" value="PsdUridine_s_RsuA/RluB/E/F_cat"/>
</dbReference>
<evidence type="ECO:0000259" key="6">
    <source>
        <dbReference type="SMART" id="SM00363"/>
    </source>
</evidence>
<dbReference type="SUPFAM" id="SSF55174">
    <property type="entry name" value="Alpha-L RNA-binding motif"/>
    <property type="match status" value="1"/>
</dbReference>
<accession>A0ABN0D0A7</accession>
<dbReference type="PROSITE" id="PS01149">
    <property type="entry name" value="PSI_RSU"/>
    <property type="match status" value="1"/>
</dbReference>
<evidence type="ECO:0000256" key="2">
    <source>
        <dbReference type="ARBA" id="ARBA00022884"/>
    </source>
</evidence>
<keyword evidence="2 4" id="KW-0694">RNA-binding</keyword>
<dbReference type="InterPro" id="IPR000748">
    <property type="entry name" value="PsdUridine_synth_RsuA/RluB/E/F"/>
</dbReference>
<proteinExistence type="inferred from homology"/>
<sequence length="238" mass="26638">MAKRLRLDKWLSHSGQGSRKEVRDLCRQGRVLVNGEICRDGAQLVETGVDRVQVDRQPVCYEEFYYIMLHKPRGVISATTDAVCRTVLDFLPPSCRTGGVFPVGRLDKDTTGLLLLTNDGVWAHRILSPKKHCHKVYEATVSGNIPEDLTVRFASRIVLADGTVCLPARALHTDGQTVEITVYEGRYHQVKRMCAAVGLQVLSLHRRKIGALGLDPALSPGQWRKLTEVERELPFVNK</sequence>
<dbReference type="Pfam" id="PF00849">
    <property type="entry name" value="PseudoU_synth_2"/>
    <property type="match status" value="1"/>
</dbReference>
<evidence type="ECO:0000256" key="1">
    <source>
        <dbReference type="ARBA" id="ARBA00008348"/>
    </source>
</evidence>
<dbReference type="Proteomes" id="UP000004018">
    <property type="component" value="Unassembled WGS sequence"/>
</dbReference>
<dbReference type="InterPro" id="IPR050343">
    <property type="entry name" value="RsuA_PseudoU_synthase"/>
</dbReference>
<dbReference type="InterPro" id="IPR036986">
    <property type="entry name" value="S4_RNA-bd_sf"/>
</dbReference>
<evidence type="ECO:0000313" key="7">
    <source>
        <dbReference type="EMBL" id="EGL40914.1"/>
    </source>
</evidence>
<dbReference type="CDD" id="cd02553">
    <property type="entry name" value="PseudoU_synth_RsuA"/>
    <property type="match status" value="1"/>
</dbReference>
<dbReference type="Pfam" id="PF01479">
    <property type="entry name" value="S4"/>
    <property type="match status" value="1"/>
</dbReference>
<evidence type="ECO:0000256" key="3">
    <source>
        <dbReference type="ARBA" id="ARBA00023235"/>
    </source>
</evidence>
<dbReference type="InterPro" id="IPR018496">
    <property type="entry name" value="PsdUridine_synth_RsuA/RluB_CS"/>
</dbReference>
<dbReference type="InterPro" id="IPR020094">
    <property type="entry name" value="TruA/RsuA/RluB/E/F_N"/>
</dbReference>
<dbReference type="EMBL" id="AFIJ01000020">
    <property type="protein sequence ID" value="EGL40914.1"/>
    <property type="molecule type" value="Genomic_DNA"/>
</dbReference>
<protein>
    <recommendedName>
        <fullName evidence="5">Pseudouridine synthase</fullName>
        <ecNumber evidence="5">5.4.99.-</ecNumber>
    </recommendedName>
</protein>
<dbReference type="SUPFAM" id="SSF55120">
    <property type="entry name" value="Pseudouridine synthase"/>
    <property type="match status" value="1"/>
</dbReference>
<dbReference type="InterPro" id="IPR006145">
    <property type="entry name" value="PsdUridine_synth_RsuA/RluA"/>
</dbReference>
<dbReference type="EC" id="5.4.99.-" evidence="5"/>
<dbReference type="InterPro" id="IPR002942">
    <property type="entry name" value="S4_RNA-bd"/>
</dbReference>
<gene>
    <name evidence="7" type="ORF">HMPREF1039_1062</name>
</gene>
<dbReference type="RefSeq" id="WP_007390945.1">
    <property type="nucleotide sequence ID" value="NZ_AFIJ01000020.1"/>
</dbReference>
<evidence type="ECO:0000313" key="8">
    <source>
        <dbReference type="Proteomes" id="UP000004018"/>
    </source>
</evidence>
<keyword evidence="3 5" id="KW-0413">Isomerase</keyword>
<dbReference type="CDD" id="cd00165">
    <property type="entry name" value="S4"/>
    <property type="match status" value="1"/>
</dbReference>